<dbReference type="EMBL" id="MU865067">
    <property type="protein sequence ID" value="KAK4458489.1"/>
    <property type="molecule type" value="Genomic_DNA"/>
</dbReference>
<feature type="transmembrane region" description="Helical" evidence="2">
    <location>
        <begin position="887"/>
        <end position="919"/>
    </location>
</feature>
<keyword evidence="2" id="KW-1133">Transmembrane helix</keyword>
<evidence type="ECO:0000256" key="1">
    <source>
        <dbReference type="SAM" id="MobiDB-lite"/>
    </source>
</evidence>
<feature type="region of interest" description="Disordered" evidence="1">
    <location>
        <begin position="149"/>
        <end position="192"/>
    </location>
</feature>
<dbReference type="AlphaFoldDB" id="A0AAV9HE76"/>
<keyword evidence="2" id="KW-0812">Transmembrane</keyword>
<sequence>SASRTRSYVRTRSPKPKVSGDAQHPLRGKPEVSSPCSPRKNIASSMTSFINRLRPSKRPEKGRTARAIAPTDCSGEDYQAGGARTASGSYPQRIGSVSRHNPDALPSSVWRTPISLPHRAYSTRGRNDQGIMLSTPQLIPRKEVPDLARVESPERHRGAYGRAPSYQKTAEDDEDPLLPRRPSQVVTKPPSYTREISATKQELRRQRRCLKESGDFLGVTGINPYTGQMDIITPTTSSEDATPASTSCLATLAHTAQNAAESYENAKWEAWPKVEHSRAERRKDEIRTILEQHGGNVMWRMKESGWSSVATPKLSPIAQSQQSESIRDMYSEATVQRSPSNPSPDMSPFLEMPAGAMRMEDQRPALLGEDVAMLAIPDQQSGSSVLSNIKENGGPQAKRSPFSKPRTIRFSLPPLVPKRLGPGPQESLPYRDGQLGPQPQTAPPAKGHRYRHSLPNMKSLQRITGGSVLELENLNPADQWASRLMQDLGCSESSDQSNSTIARSVRTASSTTGEEDMISGQSVFTPITITTGSECGQDHHLLLDGCGEKAERFNDPLRTPLSMSTPTTVFSHHTSSLSVEETTSSVFLDTSDSPTELQLSIWPSVESLAPQSTVTSTQEMAVSPGENIRRPLSPQPEQDSVTTSPQMRQGIETTEGEAATKCFQAASTGSQPTEWSMRKTMRRKAEDDEEEEAGPPSRATTAVNSSPTSASPHQLPFRIPNPSPKKPIVDLDHAIARGAARTAFTHLTTTTQTESHGNQLSAIIPLKEPTPTSIPWHRTVPATAAPVSDRESPRGAGPEQGDQQIRRRHRDLASLVLASGGPSRLGWKVVLFRKLFETVCKWVRVVLDFAWEVAKAYWDLVKPVFDGESEVRKRFEMGVEELQGEDFGIGIMTLVFIFCALVIGVRTVRGVIYVVWVVWRVGQGLKRVLGV</sequence>
<protein>
    <submittedName>
        <fullName evidence="3">Uncharacterized protein</fullName>
    </submittedName>
</protein>
<accession>A0AAV9HE76</accession>
<feature type="compositionally biased region" description="Polar residues" evidence="1">
    <location>
        <begin position="665"/>
        <end position="674"/>
    </location>
</feature>
<feature type="region of interest" description="Disordered" evidence="1">
    <location>
        <begin position="1"/>
        <end position="92"/>
    </location>
</feature>
<keyword evidence="2" id="KW-0472">Membrane</keyword>
<feature type="region of interest" description="Disordered" evidence="1">
    <location>
        <begin position="384"/>
        <end position="450"/>
    </location>
</feature>
<evidence type="ECO:0000313" key="4">
    <source>
        <dbReference type="Proteomes" id="UP001321749"/>
    </source>
</evidence>
<comment type="caution">
    <text evidence="3">The sequence shown here is derived from an EMBL/GenBank/DDBJ whole genome shotgun (WGS) entry which is preliminary data.</text>
</comment>
<proteinExistence type="predicted"/>
<dbReference type="Proteomes" id="UP001321749">
    <property type="component" value="Unassembled WGS sequence"/>
</dbReference>
<feature type="compositionally biased region" description="Polar residues" evidence="1">
    <location>
        <begin position="635"/>
        <end position="647"/>
    </location>
</feature>
<feature type="compositionally biased region" description="Polar residues" evidence="1">
    <location>
        <begin position="609"/>
        <end position="620"/>
    </location>
</feature>
<organism evidence="3 4">
    <name type="scientific">Cladorrhinum samala</name>
    <dbReference type="NCBI Taxonomy" id="585594"/>
    <lineage>
        <taxon>Eukaryota</taxon>
        <taxon>Fungi</taxon>
        <taxon>Dikarya</taxon>
        <taxon>Ascomycota</taxon>
        <taxon>Pezizomycotina</taxon>
        <taxon>Sordariomycetes</taxon>
        <taxon>Sordariomycetidae</taxon>
        <taxon>Sordariales</taxon>
        <taxon>Podosporaceae</taxon>
        <taxon>Cladorrhinum</taxon>
    </lineage>
</organism>
<feature type="region of interest" description="Disordered" evidence="1">
    <location>
        <begin position="783"/>
        <end position="805"/>
    </location>
</feature>
<name>A0AAV9HE76_9PEZI</name>
<feature type="region of interest" description="Disordered" evidence="1">
    <location>
        <begin position="607"/>
        <end position="728"/>
    </location>
</feature>
<feature type="region of interest" description="Disordered" evidence="1">
    <location>
        <begin position="314"/>
        <end position="347"/>
    </location>
</feature>
<feature type="compositionally biased region" description="Polar residues" evidence="1">
    <location>
        <begin position="698"/>
        <end position="712"/>
    </location>
</feature>
<feature type="compositionally biased region" description="Polar residues" evidence="1">
    <location>
        <begin position="333"/>
        <end position="344"/>
    </location>
</feature>
<evidence type="ECO:0000313" key="3">
    <source>
        <dbReference type="EMBL" id="KAK4458489.1"/>
    </source>
</evidence>
<feature type="non-terminal residue" evidence="3">
    <location>
        <position position="1"/>
    </location>
</feature>
<gene>
    <name evidence="3" type="ORF">QBC42DRAFT_314612</name>
</gene>
<evidence type="ECO:0000256" key="2">
    <source>
        <dbReference type="SAM" id="Phobius"/>
    </source>
</evidence>
<keyword evidence="4" id="KW-1185">Reference proteome</keyword>
<reference evidence="3" key="1">
    <citation type="journal article" date="2023" name="Mol. Phylogenet. Evol.">
        <title>Genome-scale phylogeny and comparative genomics of the fungal order Sordariales.</title>
        <authorList>
            <person name="Hensen N."/>
            <person name="Bonometti L."/>
            <person name="Westerberg I."/>
            <person name="Brannstrom I.O."/>
            <person name="Guillou S."/>
            <person name="Cros-Aarteil S."/>
            <person name="Calhoun S."/>
            <person name="Haridas S."/>
            <person name="Kuo A."/>
            <person name="Mondo S."/>
            <person name="Pangilinan J."/>
            <person name="Riley R."/>
            <person name="LaButti K."/>
            <person name="Andreopoulos B."/>
            <person name="Lipzen A."/>
            <person name="Chen C."/>
            <person name="Yan M."/>
            <person name="Daum C."/>
            <person name="Ng V."/>
            <person name="Clum A."/>
            <person name="Steindorff A."/>
            <person name="Ohm R.A."/>
            <person name="Martin F."/>
            <person name="Silar P."/>
            <person name="Natvig D.O."/>
            <person name="Lalanne C."/>
            <person name="Gautier V."/>
            <person name="Ament-Velasquez S.L."/>
            <person name="Kruys A."/>
            <person name="Hutchinson M.I."/>
            <person name="Powell A.J."/>
            <person name="Barry K."/>
            <person name="Miller A.N."/>
            <person name="Grigoriev I.V."/>
            <person name="Debuchy R."/>
            <person name="Gladieux P."/>
            <person name="Hiltunen Thoren M."/>
            <person name="Johannesson H."/>
        </authorList>
    </citation>
    <scope>NUCLEOTIDE SEQUENCE</scope>
    <source>
        <strain evidence="3">PSN324</strain>
    </source>
</reference>
<reference evidence="3" key="2">
    <citation type="submission" date="2023-06" db="EMBL/GenBank/DDBJ databases">
        <authorList>
            <consortium name="Lawrence Berkeley National Laboratory"/>
            <person name="Mondo S.J."/>
            <person name="Hensen N."/>
            <person name="Bonometti L."/>
            <person name="Westerberg I."/>
            <person name="Brannstrom I.O."/>
            <person name="Guillou S."/>
            <person name="Cros-Aarteil S."/>
            <person name="Calhoun S."/>
            <person name="Haridas S."/>
            <person name="Kuo A."/>
            <person name="Pangilinan J."/>
            <person name="Riley R."/>
            <person name="Labutti K."/>
            <person name="Andreopoulos B."/>
            <person name="Lipzen A."/>
            <person name="Chen C."/>
            <person name="Yanf M."/>
            <person name="Daum C."/>
            <person name="Ng V."/>
            <person name="Clum A."/>
            <person name="Steindorff A."/>
            <person name="Ohm R."/>
            <person name="Martin F."/>
            <person name="Silar P."/>
            <person name="Natvig D."/>
            <person name="Lalanne C."/>
            <person name="Gautier V."/>
            <person name="Ament-Velasquez S.L."/>
            <person name="Kruys A."/>
            <person name="Hutchinson M.I."/>
            <person name="Powell A.J."/>
            <person name="Barry K."/>
            <person name="Miller A.N."/>
            <person name="Grigoriev I.V."/>
            <person name="Debuchy R."/>
            <person name="Gladieux P."/>
            <person name="Thoren M.H."/>
            <person name="Johannesson H."/>
        </authorList>
    </citation>
    <scope>NUCLEOTIDE SEQUENCE</scope>
    <source>
        <strain evidence="3">PSN324</strain>
    </source>
</reference>